<feature type="region of interest" description="Disordered" evidence="1">
    <location>
        <begin position="39"/>
        <end position="59"/>
    </location>
</feature>
<proteinExistence type="predicted"/>
<protein>
    <submittedName>
        <fullName evidence="2">Uncharacterized protein</fullName>
    </submittedName>
</protein>
<comment type="caution">
    <text evidence="2">The sequence shown here is derived from an EMBL/GenBank/DDBJ whole genome shotgun (WGS) entry which is preliminary data.</text>
</comment>
<sequence length="95" mass="10671">MLITRMHSHPRLALPLELRSHLDWEKVVSTQCFKCKAERSSGVDTGSGSVDTRPGSVDTRYLPRTPSGLVWDSVSTLVQVVSTLVPFQNKNYRSR</sequence>
<reference evidence="2" key="1">
    <citation type="submission" date="2017-07" db="EMBL/GenBank/DDBJ databases">
        <title>Taro Niue Genome Assembly and Annotation.</title>
        <authorList>
            <person name="Atibalentja N."/>
            <person name="Keating K."/>
            <person name="Fields C.J."/>
        </authorList>
    </citation>
    <scope>NUCLEOTIDE SEQUENCE</scope>
    <source>
        <strain evidence="2">Niue_2</strain>
        <tissue evidence="2">Leaf</tissue>
    </source>
</reference>
<evidence type="ECO:0000256" key="1">
    <source>
        <dbReference type="SAM" id="MobiDB-lite"/>
    </source>
</evidence>
<evidence type="ECO:0000313" key="3">
    <source>
        <dbReference type="Proteomes" id="UP000652761"/>
    </source>
</evidence>
<feature type="compositionally biased region" description="Low complexity" evidence="1">
    <location>
        <begin position="42"/>
        <end position="52"/>
    </location>
</feature>
<name>A0A843UG21_COLES</name>
<organism evidence="2 3">
    <name type="scientific">Colocasia esculenta</name>
    <name type="common">Wild taro</name>
    <name type="synonym">Arum esculentum</name>
    <dbReference type="NCBI Taxonomy" id="4460"/>
    <lineage>
        <taxon>Eukaryota</taxon>
        <taxon>Viridiplantae</taxon>
        <taxon>Streptophyta</taxon>
        <taxon>Embryophyta</taxon>
        <taxon>Tracheophyta</taxon>
        <taxon>Spermatophyta</taxon>
        <taxon>Magnoliopsida</taxon>
        <taxon>Liliopsida</taxon>
        <taxon>Araceae</taxon>
        <taxon>Aroideae</taxon>
        <taxon>Colocasieae</taxon>
        <taxon>Colocasia</taxon>
    </lineage>
</organism>
<accession>A0A843UG21</accession>
<keyword evidence="3" id="KW-1185">Reference proteome</keyword>
<dbReference type="AlphaFoldDB" id="A0A843UG21"/>
<feature type="non-terminal residue" evidence="2">
    <location>
        <position position="95"/>
    </location>
</feature>
<evidence type="ECO:0000313" key="2">
    <source>
        <dbReference type="EMBL" id="MQL78989.1"/>
    </source>
</evidence>
<dbReference type="EMBL" id="NMUH01000427">
    <property type="protein sequence ID" value="MQL78989.1"/>
    <property type="molecule type" value="Genomic_DNA"/>
</dbReference>
<dbReference type="Proteomes" id="UP000652761">
    <property type="component" value="Unassembled WGS sequence"/>
</dbReference>
<gene>
    <name evidence="2" type="ORF">Taro_011431</name>
</gene>